<dbReference type="STRING" id="638301.HMPREF0444_0200"/>
<dbReference type="AlphaFoldDB" id="C8NE55"/>
<evidence type="ECO:0000313" key="3">
    <source>
        <dbReference type="Proteomes" id="UP000005926"/>
    </source>
</evidence>
<sequence>MDTLAYKFVIPFIVNPASSPNNLIQPLIFFFCTKNVKISENLLRRRRNFMPKEFKGFKLLEKRDLPDIRSVGYLYQHEKTGAEVLYLENEDDNKAFNIAFRTPPYDDNGIAHIIEHSVLNGSRKYPTKEPFVELLKGSLNTFLNAMTYSDKTVYPVSSRNQKDFTNLMSVYLDAVFYPNFKHDPQILMQEGWHYHLENADDELIYKGVVYNEMRGAFSQPESELYRLIEPTLYPDTVYKHISGGMPASIPTLTQEKFVAFHDKYYHPSNARVTLYGNLDLDVAFDQLSEYFDAFEPKAYDFGPVEQAPFEKRHELEAKFSISQEESEENKTLLAYVWAAGKGTDAESLIALAVLDELLLGSNTAPIKKALLKSGLGSDVSGGFGAATYSPIFEIVLKDTNPSAKEEFISIIETELKRLVEEGIPQKAIQAALNKAAFRYKELTALEGSTPKGILYSLNALTSWLYGGNVFETFEYQPILDKIQREMTNGYFEKLIQSTLLENTHSAVITLSPEPGLLERKDQALKEQLAAYKASLSDEELEALVEETQKLLERQTTPDKEEDLAKLPKLSIEDIDREVKPLPLTVEEHEGIPTFLHYEDFTAGISYVKYYFDLSGVKTEDIPVVAFLTEVLGEVGTETFTDEALSTEIDFYTGGIGTNATVITESVADNIYYPKFTVSGKALSEYQPQLLSLIEEIVHRSNLDDVEKIKELLLNVKADLEMNFNYGSHVAALRRLESYYYEGAKYLQSLEGIDYYDFICDVVAGFDAKPQAFIDRLKAVLKTILTTDQLVATFVGSKEDFEHFKQVSEDFFKHLGNHKVEKQAFTNPVEVLNEGFKTAQEINYVAKGYNQTLLGVPVNGMNLFLKSVLGLDYLWNTVRVQGGAYGGMSVITDKGDVAGLSYRDPNIVETLERYDGQVEYLENFNLSKAEFEKNLIGTFSTIDRPLSAAQKGAVAFTRYFTHLTQEKVQQFRDEVLAVTPEKVRAYAPTMKAIMAQNALVVIGNETKIENHKDLFKNIRNLTK</sequence>
<evidence type="ECO:0000313" key="2">
    <source>
        <dbReference type="EMBL" id="EEW37956.1"/>
    </source>
</evidence>
<proteinExistence type="predicted"/>
<dbReference type="SUPFAM" id="SSF63411">
    <property type="entry name" value="LuxS/MPP-like metallohydrolase"/>
    <property type="match status" value="4"/>
</dbReference>
<dbReference type="SMART" id="SM01264">
    <property type="entry name" value="M16C_associated"/>
    <property type="match status" value="1"/>
</dbReference>
<dbReference type="GO" id="GO:0046872">
    <property type="term" value="F:metal ion binding"/>
    <property type="evidence" value="ECO:0007669"/>
    <property type="project" value="InterPro"/>
</dbReference>
<keyword evidence="3" id="KW-1185">Reference proteome</keyword>
<reference evidence="2 3" key="1">
    <citation type="submission" date="2009-08" db="EMBL/GenBank/DDBJ databases">
        <authorList>
            <person name="Muzny D."/>
            <person name="Qin X."/>
            <person name="Deng J."/>
            <person name="Jiang H."/>
            <person name="Liu Y."/>
            <person name="Qu J."/>
            <person name="Song X.-Z."/>
            <person name="Zhang L."/>
            <person name="Thornton R."/>
            <person name="Coyle M."/>
            <person name="Francisco L."/>
            <person name="Jackson L."/>
            <person name="Javaid M."/>
            <person name="Korchina V."/>
            <person name="Kovar C."/>
            <person name="Mata R."/>
            <person name="Mathew T."/>
            <person name="Ngo R."/>
            <person name="Nguyen L."/>
            <person name="Nguyen N."/>
            <person name="Okwuonu G."/>
            <person name="Ongeri F."/>
            <person name="Pham C."/>
            <person name="Simmons D."/>
            <person name="Wilczek-Boney K."/>
            <person name="Hale W."/>
            <person name="Jakkamsetti A."/>
            <person name="Pham P."/>
            <person name="Ruth R."/>
            <person name="San Lucas F."/>
            <person name="Warren J."/>
            <person name="Zhang J."/>
            <person name="Zhao Z."/>
            <person name="Zhou C."/>
            <person name="Zhu D."/>
            <person name="Lee S."/>
            <person name="Bess C."/>
            <person name="Blankenburg K."/>
            <person name="Forbes L."/>
            <person name="Fu Q."/>
            <person name="Gubbala S."/>
            <person name="Hirani K."/>
            <person name="Jayaseelan J.C."/>
            <person name="Lara F."/>
            <person name="Munidasa M."/>
            <person name="Palculict T."/>
            <person name="Patil S."/>
            <person name="Pu L.-L."/>
            <person name="Saada N."/>
            <person name="Tang L."/>
            <person name="Weissenberger G."/>
            <person name="Zhu Y."/>
            <person name="Hemphill L."/>
            <person name="Shang Y."/>
            <person name="Youmans B."/>
            <person name="Ayvaz T."/>
            <person name="Ross M."/>
            <person name="Santibanez J."/>
            <person name="Aqrawi P."/>
            <person name="Gross S."/>
            <person name="Joshi V."/>
            <person name="Fowler G."/>
            <person name="Nazareth L."/>
            <person name="Reid J."/>
            <person name="Worley K."/>
            <person name="Petrosino J."/>
            <person name="Highlander S."/>
            <person name="Gibbs R."/>
        </authorList>
    </citation>
    <scope>NUCLEOTIDE SEQUENCE [LARGE SCALE GENOMIC DNA]</scope>
    <source>
        <strain evidence="2 3">ATCC 49175</strain>
    </source>
</reference>
<dbReference type="eggNOG" id="COG1026">
    <property type="taxonomic scope" value="Bacteria"/>
</dbReference>
<dbReference type="InterPro" id="IPR007863">
    <property type="entry name" value="Peptidase_M16_C"/>
</dbReference>
<feature type="domain" description="Peptidase M16C associated" evidence="1">
    <location>
        <begin position="510"/>
        <end position="761"/>
    </location>
</feature>
<dbReference type="Gene3D" id="3.30.830.10">
    <property type="entry name" value="Metalloenzyme, LuxS/M16 peptidase-like"/>
    <property type="match status" value="4"/>
</dbReference>
<dbReference type="HOGENOM" id="CLU_009165_1_0_9"/>
<dbReference type="GO" id="GO:0016485">
    <property type="term" value="P:protein processing"/>
    <property type="evidence" value="ECO:0007669"/>
    <property type="project" value="TreeGrafter"/>
</dbReference>
<dbReference type="InterPro" id="IPR011249">
    <property type="entry name" value="Metalloenz_LuxS/M16"/>
</dbReference>
<dbReference type="EC" id="3.4.24.-" evidence="2"/>
<dbReference type="PANTHER" id="PTHR43016:SF13">
    <property type="entry name" value="PRESEQUENCE PROTEASE, MITOCHONDRIAL"/>
    <property type="match status" value="1"/>
</dbReference>
<keyword evidence="2" id="KW-0378">Hydrolase</keyword>
<gene>
    <name evidence="2" type="ORF">HMPREF0444_0200</name>
</gene>
<evidence type="ECO:0000259" key="1">
    <source>
        <dbReference type="SMART" id="SM01264"/>
    </source>
</evidence>
<dbReference type="InterPro" id="IPR011765">
    <property type="entry name" value="Pept_M16_N"/>
</dbReference>
<dbReference type="GO" id="GO:0004222">
    <property type="term" value="F:metalloendopeptidase activity"/>
    <property type="evidence" value="ECO:0007669"/>
    <property type="project" value="TreeGrafter"/>
</dbReference>
<dbReference type="Pfam" id="PF05193">
    <property type="entry name" value="Peptidase_M16_C"/>
    <property type="match status" value="1"/>
</dbReference>
<dbReference type="Proteomes" id="UP000005926">
    <property type="component" value="Unassembled WGS sequence"/>
</dbReference>
<dbReference type="Pfam" id="PF00675">
    <property type="entry name" value="Peptidase_M16"/>
    <property type="match status" value="1"/>
</dbReference>
<dbReference type="FunFam" id="3.30.830.10:FF:000034">
    <property type="entry name" value="presequence protease 1, chloroplastic/mitochondrial"/>
    <property type="match status" value="1"/>
</dbReference>
<dbReference type="Pfam" id="PF22516">
    <property type="entry name" value="PreP_C"/>
    <property type="match status" value="1"/>
</dbReference>
<dbReference type="PANTHER" id="PTHR43016">
    <property type="entry name" value="PRESEQUENCE PROTEASE"/>
    <property type="match status" value="1"/>
</dbReference>
<dbReference type="InterPro" id="IPR055130">
    <property type="entry name" value="PreP_C"/>
</dbReference>
<dbReference type="EMBL" id="ACKZ01000008">
    <property type="protein sequence ID" value="EEW37956.1"/>
    <property type="molecule type" value="Genomic_DNA"/>
</dbReference>
<protein>
    <submittedName>
        <fullName evidence="2">Peptidase M16 inactive domain protein</fullName>
        <ecNumber evidence="2">3.4.24.-</ecNumber>
    </submittedName>
</protein>
<dbReference type="Pfam" id="PF08367">
    <property type="entry name" value="M16C_assoc"/>
    <property type="match status" value="1"/>
</dbReference>
<comment type="caution">
    <text evidence="2">The sequence shown here is derived from an EMBL/GenBank/DDBJ whole genome shotgun (WGS) entry which is preliminary data.</text>
</comment>
<name>C8NE55_9LACT</name>
<dbReference type="InterPro" id="IPR013578">
    <property type="entry name" value="Peptidase_M16C_assoc"/>
</dbReference>
<accession>C8NE55</accession>
<organism evidence="2 3">
    <name type="scientific">Granulicatella adiacens ATCC 49175</name>
    <dbReference type="NCBI Taxonomy" id="638301"/>
    <lineage>
        <taxon>Bacteria</taxon>
        <taxon>Bacillati</taxon>
        <taxon>Bacillota</taxon>
        <taxon>Bacilli</taxon>
        <taxon>Lactobacillales</taxon>
        <taxon>Carnobacteriaceae</taxon>
        <taxon>Granulicatella</taxon>
    </lineage>
</organism>